<protein>
    <submittedName>
        <fullName evidence="5">Sugar kinase</fullName>
    </submittedName>
</protein>
<evidence type="ECO:0000256" key="1">
    <source>
        <dbReference type="ARBA" id="ARBA00010688"/>
    </source>
</evidence>
<comment type="similarity">
    <text evidence="1">Belongs to the carbohydrate kinase PfkB family.</text>
</comment>
<keyword evidence="6" id="KW-1185">Reference proteome</keyword>
<feature type="domain" description="Carbohydrate kinase PfkB" evidence="4">
    <location>
        <begin position="13"/>
        <end position="305"/>
    </location>
</feature>
<dbReference type="PANTHER" id="PTHR43320">
    <property type="entry name" value="SUGAR KINASE"/>
    <property type="match status" value="1"/>
</dbReference>
<dbReference type="Pfam" id="PF00294">
    <property type="entry name" value="PfkB"/>
    <property type="match status" value="1"/>
</dbReference>
<keyword evidence="3 5" id="KW-0418">Kinase</keyword>
<dbReference type="SUPFAM" id="SSF53613">
    <property type="entry name" value="Ribokinase-like"/>
    <property type="match status" value="1"/>
</dbReference>
<dbReference type="EMBL" id="JAHZIJ010000012">
    <property type="protein sequence ID" value="MBW7476328.1"/>
    <property type="molecule type" value="Genomic_DNA"/>
</dbReference>
<evidence type="ECO:0000256" key="3">
    <source>
        <dbReference type="ARBA" id="ARBA00022777"/>
    </source>
</evidence>
<evidence type="ECO:0000259" key="4">
    <source>
        <dbReference type="Pfam" id="PF00294"/>
    </source>
</evidence>
<dbReference type="InterPro" id="IPR029056">
    <property type="entry name" value="Ribokinase-like"/>
</dbReference>
<dbReference type="CDD" id="cd01166">
    <property type="entry name" value="KdgK"/>
    <property type="match status" value="1"/>
</dbReference>
<evidence type="ECO:0000313" key="5">
    <source>
        <dbReference type="EMBL" id="MBW7476328.1"/>
    </source>
</evidence>
<organism evidence="5 6">
    <name type="scientific">Paenibacillus oenotherae</name>
    <dbReference type="NCBI Taxonomy" id="1435645"/>
    <lineage>
        <taxon>Bacteria</taxon>
        <taxon>Bacillati</taxon>
        <taxon>Bacillota</taxon>
        <taxon>Bacilli</taxon>
        <taxon>Bacillales</taxon>
        <taxon>Paenibacillaceae</taxon>
        <taxon>Paenibacillus</taxon>
    </lineage>
</organism>
<dbReference type="GO" id="GO:0016301">
    <property type="term" value="F:kinase activity"/>
    <property type="evidence" value="ECO:0007669"/>
    <property type="project" value="UniProtKB-KW"/>
</dbReference>
<accession>A0ABS7D8R5</accession>
<dbReference type="InterPro" id="IPR002173">
    <property type="entry name" value="Carboh/pur_kinase_PfkB_CS"/>
</dbReference>
<dbReference type="PROSITE" id="PS00584">
    <property type="entry name" value="PFKB_KINASES_2"/>
    <property type="match status" value="1"/>
</dbReference>
<reference evidence="5 6" key="1">
    <citation type="submission" date="2021-07" db="EMBL/GenBank/DDBJ databases">
        <title>Paenibacillus radiodurans sp. nov., isolated from the southeastern edge of Tengger Desert.</title>
        <authorList>
            <person name="Zhang G."/>
        </authorList>
    </citation>
    <scope>NUCLEOTIDE SEQUENCE [LARGE SCALE GENOMIC DNA]</scope>
    <source>
        <strain evidence="5 6">DT7-4</strain>
    </source>
</reference>
<dbReference type="InterPro" id="IPR011611">
    <property type="entry name" value="PfkB_dom"/>
</dbReference>
<keyword evidence="2" id="KW-0808">Transferase</keyword>
<dbReference type="Proteomes" id="UP000812277">
    <property type="component" value="Unassembled WGS sequence"/>
</dbReference>
<comment type="caution">
    <text evidence="5">The sequence shown here is derived from an EMBL/GenBank/DDBJ whole genome shotgun (WGS) entry which is preliminary data.</text>
</comment>
<evidence type="ECO:0000313" key="6">
    <source>
        <dbReference type="Proteomes" id="UP000812277"/>
    </source>
</evidence>
<dbReference type="InterPro" id="IPR052700">
    <property type="entry name" value="Carb_kinase_PfkB-like"/>
</dbReference>
<proteinExistence type="inferred from homology"/>
<sequence>MAGRYGESQRLDVITFGESMALMYPEGDGRGLGSGRKLSQSFGGAESNLAIGLARLGCRSGWFGMLGDDPLGHGVVKSLRSEGVDVSRVGMTKEAPTGLMLRESVRGKLSVYYYRSGSAASRMTPGLLDADYIANAGILHITGITAALGSSCLDTVREAVRIARQGGVRISFDPNLRLKLWPIEQARPIIQELAQSADYFLPGYDELRLIYDTEDIGTLLANVRRLPGMTVIKSVRDENWLVRGSRLHRRPFEKIHRLVDPVGAGDGFAAGFLSGIIKGFSPVESLKLGSIVGSLVVQEPGDWEALPLWSEVEAILNKTRHIER</sequence>
<gene>
    <name evidence="5" type="ORF">K0T92_16465</name>
</gene>
<name>A0ABS7D8R5_9BACL</name>
<dbReference type="PANTHER" id="PTHR43320:SF2">
    <property type="entry name" value="2-DEHYDRO-3-DEOXYGLUCONOKINASE_2-DEHYDRO-3-DEOXYGALACTONOKINASE"/>
    <property type="match status" value="1"/>
</dbReference>
<evidence type="ECO:0000256" key="2">
    <source>
        <dbReference type="ARBA" id="ARBA00022679"/>
    </source>
</evidence>
<dbReference type="Gene3D" id="3.40.1190.20">
    <property type="match status" value="1"/>
</dbReference>
<dbReference type="RefSeq" id="WP_219873569.1">
    <property type="nucleotide sequence ID" value="NZ_JAHZIJ010000012.1"/>
</dbReference>